<proteinExistence type="inferred from homology"/>
<comment type="caution">
    <text evidence="3">The sequence shown here is derived from an EMBL/GenBank/DDBJ whole genome shotgun (WGS) entry which is preliminary data.</text>
</comment>
<name>A0ABV9T6I3_9BACT</name>
<protein>
    <submittedName>
        <fullName evidence="3">YciI-like protein</fullName>
    </submittedName>
</protein>
<gene>
    <name evidence="3" type="ORF">ACFPFU_21835</name>
</gene>
<dbReference type="NCBIfam" id="NF009508">
    <property type="entry name" value="PRK12866.1"/>
    <property type="match status" value="1"/>
</dbReference>
<evidence type="ECO:0000256" key="1">
    <source>
        <dbReference type="ARBA" id="ARBA00007689"/>
    </source>
</evidence>
<evidence type="ECO:0000259" key="2">
    <source>
        <dbReference type="Pfam" id="PF03795"/>
    </source>
</evidence>
<comment type="similarity">
    <text evidence="1">Belongs to the YciI family.</text>
</comment>
<dbReference type="PANTHER" id="PTHR33606">
    <property type="entry name" value="PROTEIN YCII"/>
    <property type="match status" value="1"/>
</dbReference>
<sequence>MYFILTYVTVEDYVTKRAPFRSAHLALAMEYHDKGFLKMGGALADPADKAVLVFRCQDKSVIEDFVRQDPYVQNGLIVSWEVREWTVVIGGE</sequence>
<dbReference type="RefSeq" id="WP_377068130.1">
    <property type="nucleotide sequence ID" value="NZ_JBHSJJ010000017.1"/>
</dbReference>
<feature type="domain" description="YCII-related" evidence="2">
    <location>
        <begin position="1"/>
        <end position="86"/>
    </location>
</feature>
<dbReference type="InterPro" id="IPR005545">
    <property type="entry name" value="YCII"/>
</dbReference>
<accession>A0ABV9T6I3</accession>
<reference evidence="4" key="1">
    <citation type="journal article" date="2019" name="Int. J. Syst. Evol. Microbiol.">
        <title>The Global Catalogue of Microorganisms (GCM) 10K type strain sequencing project: providing services to taxonomists for standard genome sequencing and annotation.</title>
        <authorList>
            <consortium name="The Broad Institute Genomics Platform"/>
            <consortium name="The Broad Institute Genome Sequencing Center for Infectious Disease"/>
            <person name="Wu L."/>
            <person name="Ma J."/>
        </authorList>
    </citation>
    <scope>NUCLEOTIDE SEQUENCE [LARGE SCALE GENOMIC DNA]</scope>
    <source>
        <strain evidence="4">CGMCC 4.7466</strain>
    </source>
</reference>
<keyword evidence="4" id="KW-1185">Reference proteome</keyword>
<dbReference type="InterPro" id="IPR011008">
    <property type="entry name" value="Dimeric_a/b-barrel"/>
</dbReference>
<dbReference type="PANTHER" id="PTHR33606:SF3">
    <property type="entry name" value="PROTEIN YCII"/>
    <property type="match status" value="1"/>
</dbReference>
<dbReference type="Pfam" id="PF03795">
    <property type="entry name" value="YCII"/>
    <property type="match status" value="1"/>
</dbReference>
<dbReference type="Gene3D" id="3.30.70.1060">
    <property type="entry name" value="Dimeric alpha+beta barrel"/>
    <property type="match status" value="1"/>
</dbReference>
<dbReference type="Proteomes" id="UP001595818">
    <property type="component" value="Unassembled WGS sequence"/>
</dbReference>
<dbReference type="SUPFAM" id="SSF54909">
    <property type="entry name" value="Dimeric alpha+beta barrel"/>
    <property type="match status" value="1"/>
</dbReference>
<evidence type="ECO:0000313" key="3">
    <source>
        <dbReference type="EMBL" id="MFC4874360.1"/>
    </source>
</evidence>
<organism evidence="3 4">
    <name type="scientific">Negadavirga shengliensis</name>
    <dbReference type="NCBI Taxonomy" id="1389218"/>
    <lineage>
        <taxon>Bacteria</taxon>
        <taxon>Pseudomonadati</taxon>
        <taxon>Bacteroidota</taxon>
        <taxon>Cytophagia</taxon>
        <taxon>Cytophagales</taxon>
        <taxon>Cyclobacteriaceae</taxon>
        <taxon>Negadavirga</taxon>
    </lineage>
</organism>
<dbReference type="EMBL" id="JBHSJJ010000017">
    <property type="protein sequence ID" value="MFC4874360.1"/>
    <property type="molecule type" value="Genomic_DNA"/>
</dbReference>
<evidence type="ECO:0000313" key="4">
    <source>
        <dbReference type="Proteomes" id="UP001595818"/>
    </source>
</evidence>
<dbReference type="InterPro" id="IPR051807">
    <property type="entry name" value="Sec-metab_biosynth-assoc"/>
</dbReference>